<name>A0ABT4E927_PAEAL</name>
<feature type="transmembrane region" description="Helical" evidence="1">
    <location>
        <begin position="148"/>
        <end position="174"/>
    </location>
</feature>
<keyword evidence="1" id="KW-0472">Membrane</keyword>
<feature type="transmembrane region" description="Helical" evidence="1">
    <location>
        <begin position="209"/>
        <end position="227"/>
    </location>
</feature>
<comment type="caution">
    <text evidence="2">The sequence shown here is derived from an EMBL/GenBank/DDBJ whole genome shotgun (WGS) entry which is preliminary data.</text>
</comment>
<keyword evidence="1" id="KW-1133">Transmembrane helix</keyword>
<evidence type="ECO:0000313" key="2">
    <source>
        <dbReference type="EMBL" id="MCY9530244.1"/>
    </source>
</evidence>
<dbReference type="Pfam" id="PF06182">
    <property type="entry name" value="ABC2_membrane_6"/>
    <property type="match status" value="1"/>
</dbReference>
<sequence>MKPWLKYFMAFRLGLQSSMAYRADFLLSLFSISFPVMIQFFLWSTIYSNSGNSEMFGYTFNQMIIYIIMAGIISKLSSAGFEYEIASEIKNGGLSKFLVQPINYFSHKICGFLGSKSFQTIIILIITFGLLIFLQISADMKLNPVHFLFFICAIFLSTIINFLVFFCFSTLAFWMTEVGSVFFGIRYLISILGGGVFPLEVFGSTITNILQYFPFQYIIYLPINIISGKINFLEIMRGITIQAVWIIVMLIAANLLWKTGLKKYVAVGG</sequence>
<feature type="transmembrane region" description="Helical" evidence="1">
    <location>
        <begin position="239"/>
        <end position="257"/>
    </location>
</feature>
<dbReference type="InterPro" id="IPR010390">
    <property type="entry name" value="ABC-2_transporter-like"/>
</dbReference>
<reference evidence="2 3" key="1">
    <citation type="submission" date="2022-05" db="EMBL/GenBank/DDBJ databases">
        <title>Genome Sequencing of Bee-Associated Microbes.</title>
        <authorList>
            <person name="Dunlap C."/>
        </authorList>
    </citation>
    <scope>NUCLEOTIDE SEQUENCE [LARGE SCALE GENOMIC DNA]</scope>
    <source>
        <strain evidence="2 3">NRRL NRS-750</strain>
    </source>
</reference>
<keyword evidence="3" id="KW-1185">Reference proteome</keyword>
<protein>
    <submittedName>
        <fullName evidence="2">ABC-2 family transporter protein</fullName>
    </submittedName>
</protein>
<dbReference type="PANTHER" id="PTHR36832:SF1">
    <property type="entry name" value="SLR1174 PROTEIN"/>
    <property type="match status" value="1"/>
</dbReference>
<gene>
    <name evidence="2" type="ORF">M5X04_13045</name>
</gene>
<feature type="transmembrane region" description="Helical" evidence="1">
    <location>
        <begin position="118"/>
        <end position="136"/>
    </location>
</feature>
<proteinExistence type="predicted"/>
<organism evidence="2 3">
    <name type="scientific">Paenibacillus alvei</name>
    <name type="common">Bacillus alvei</name>
    <dbReference type="NCBI Taxonomy" id="44250"/>
    <lineage>
        <taxon>Bacteria</taxon>
        <taxon>Bacillati</taxon>
        <taxon>Bacillota</taxon>
        <taxon>Bacilli</taxon>
        <taxon>Bacillales</taxon>
        <taxon>Paenibacillaceae</taxon>
        <taxon>Paenibacillus</taxon>
    </lineage>
</organism>
<dbReference type="Proteomes" id="UP001527090">
    <property type="component" value="Unassembled WGS sequence"/>
</dbReference>
<dbReference type="PANTHER" id="PTHR36832">
    <property type="entry name" value="SLR1174 PROTEIN-RELATED"/>
    <property type="match status" value="1"/>
</dbReference>
<keyword evidence="1" id="KW-0812">Transmembrane</keyword>
<accession>A0ABT4E927</accession>
<dbReference type="EMBL" id="JAMDLY010000011">
    <property type="protein sequence ID" value="MCY9530244.1"/>
    <property type="molecule type" value="Genomic_DNA"/>
</dbReference>
<evidence type="ECO:0000256" key="1">
    <source>
        <dbReference type="SAM" id="Phobius"/>
    </source>
</evidence>
<dbReference type="RefSeq" id="WP_021255638.1">
    <property type="nucleotide sequence ID" value="NZ_JAMDLY010000011.1"/>
</dbReference>
<feature type="transmembrane region" description="Helical" evidence="1">
    <location>
        <begin position="55"/>
        <end position="73"/>
    </location>
</feature>
<feature type="transmembrane region" description="Helical" evidence="1">
    <location>
        <begin position="181"/>
        <end position="203"/>
    </location>
</feature>
<evidence type="ECO:0000313" key="3">
    <source>
        <dbReference type="Proteomes" id="UP001527090"/>
    </source>
</evidence>
<feature type="transmembrane region" description="Helical" evidence="1">
    <location>
        <begin position="21"/>
        <end position="43"/>
    </location>
</feature>